<organism evidence="1 2">
    <name type="scientific">Stylosanthes scabra</name>
    <dbReference type="NCBI Taxonomy" id="79078"/>
    <lineage>
        <taxon>Eukaryota</taxon>
        <taxon>Viridiplantae</taxon>
        <taxon>Streptophyta</taxon>
        <taxon>Embryophyta</taxon>
        <taxon>Tracheophyta</taxon>
        <taxon>Spermatophyta</taxon>
        <taxon>Magnoliopsida</taxon>
        <taxon>eudicotyledons</taxon>
        <taxon>Gunneridae</taxon>
        <taxon>Pentapetalae</taxon>
        <taxon>rosids</taxon>
        <taxon>fabids</taxon>
        <taxon>Fabales</taxon>
        <taxon>Fabaceae</taxon>
        <taxon>Papilionoideae</taxon>
        <taxon>50 kb inversion clade</taxon>
        <taxon>dalbergioids sensu lato</taxon>
        <taxon>Dalbergieae</taxon>
        <taxon>Pterocarpus clade</taxon>
        <taxon>Stylosanthes</taxon>
    </lineage>
</organism>
<name>A0ABU6RZB4_9FABA</name>
<accession>A0ABU6RZB4</accession>
<reference evidence="1 2" key="1">
    <citation type="journal article" date="2023" name="Plants (Basel)">
        <title>Bridging the Gap: Combining Genomics and Transcriptomics Approaches to Understand Stylosanthes scabra, an Orphan Legume from the Brazilian Caatinga.</title>
        <authorList>
            <person name="Ferreira-Neto J.R.C."/>
            <person name="da Silva M.D."/>
            <person name="Binneck E."/>
            <person name="de Melo N.F."/>
            <person name="da Silva R.H."/>
            <person name="de Melo A.L.T.M."/>
            <person name="Pandolfi V."/>
            <person name="Bustamante F.O."/>
            <person name="Brasileiro-Vidal A.C."/>
            <person name="Benko-Iseppon A.M."/>
        </authorList>
    </citation>
    <scope>NUCLEOTIDE SEQUENCE [LARGE SCALE GENOMIC DNA]</scope>
    <source>
        <tissue evidence="1">Leaves</tissue>
    </source>
</reference>
<evidence type="ECO:0008006" key="3">
    <source>
        <dbReference type="Google" id="ProtNLM"/>
    </source>
</evidence>
<feature type="non-terminal residue" evidence="1">
    <location>
        <position position="1"/>
    </location>
</feature>
<keyword evidence="2" id="KW-1185">Reference proteome</keyword>
<gene>
    <name evidence="1" type="ORF">PIB30_108173</name>
</gene>
<comment type="caution">
    <text evidence="1">The sequence shown here is derived from an EMBL/GenBank/DDBJ whole genome shotgun (WGS) entry which is preliminary data.</text>
</comment>
<evidence type="ECO:0000313" key="2">
    <source>
        <dbReference type="Proteomes" id="UP001341840"/>
    </source>
</evidence>
<dbReference type="Proteomes" id="UP001341840">
    <property type="component" value="Unassembled WGS sequence"/>
</dbReference>
<proteinExistence type="predicted"/>
<sequence length="91" mass="10966">DSIAWSFIPRGNDTHFTVVLLVRFGIFADYPIIIRQIPRYTWESRQQTQIWAETPRYTWRSPRYTWVMNSNVQETHLNHFNQDISILNSSH</sequence>
<dbReference type="EMBL" id="JASCZI010035129">
    <property type="protein sequence ID" value="MED6129460.1"/>
    <property type="molecule type" value="Genomic_DNA"/>
</dbReference>
<evidence type="ECO:0000313" key="1">
    <source>
        <dbReference type="EMBL" id="MED6129460.1"/>
    </source>
</evidence>
<protein>
    <recommendedName>
        <fullName evidence="3">Cytochrome oxidase subunit I</fullName>
    </recommendedName>
</protein>